<sequence>MKTIACFLMVFIGCVASAQQSPDFKSMRFDEDYSTVNDSTFGSKWYSRMKHLNLSENRRSYLSFGGDVRYQYFYVENENWGDSPEDHDGYILSRFLFHADLHLGKRVRFFVQTQSSLAEGRLDPSPVDQNPLELHQGFADFGLLENPTQKTALLLRIGRQELSYGSQRLVAVREGPNNRQSFDGAKAMLKVANFKADFFYTHYVRASDDIFDDESNDSRQFWGSYFRYDKIPYIGTTELYYLGLYRESVAFDSGITGNETRHSVGMRLANQIGGWRYDLEGVYQFGRFAMTDISAWTASVNTAFRFNSLKFKPEIGLKTEIISGDRDVTDDKTQTFNPLFPRGAYFGLAALVGPSNLIDVHPSISFNIAEGLDWTIDYDAFWRFSEQDGLYAPNASLIYPAGDSGEKEIGQQLATDFTWDANAFLSFRAEFTWFKAGKYLQSVTPGNDIIFTGLTMQLQF</sequence>
<keyword evidence="4" id="KW-1185">Reference proteome</keyword>
<evidence type="ECO:0000256" key="1">
    <source>
        <dbReference type="SAM" id="SignalP"/>
    </source>
</evidence>
<organism evidence="3 4">
    <name type="scientific">Flavobacterium agri</name>
    <dbReference type="NCBI Taxonomy" id="2743471"/>
    <lineage>
        <taxon>Bacteria</taxon>
        <taxon>Pseudomonadati</taxon>
        <taxon>Bacteroidota</taxon>
        <taxon>Flavobacteriia</taxon>
        <taxon>Flavobacteriales</taxon>
        <taxon>Flavobacteriaceae</taxon>
        <taxon>Flavobacterium</taxon>
    </lineage>
</organism>
<feature type="domain" description="Alginate export" evidence="2">
    <location>
        <begin position="61"/>
        <end position="442"/>
    </location>
</feature>
<dbReference type="InterPro" id="IPR053728">
    <property type="entry name" value="Alginate_Permeability_Chnl"/>
</dbReference>
<feature type="chain" id="PRO_5031517701" evidence="1">
    <location>
        <begin position="19"/>
        <end position="460"/>
    </location>
</feature>
<proteinExistence type="predicted"/>
<keyword evidence="1" id="KW-0732">Signal</keyword>
<dbReference type="InterPro" id="IPR025388">
    <property type="entry name" value="Alginate_export_dom"/>
</dbReference>
<dbReference type="Gene3D" id="2.40.160.100">
    <property type="match status" value="1"/>
</dbReference>
<name>A0A7Y8Y2U7_9FLAO</name>
<comment type="caution">
    <text evidence="3">The sequence shown here is derived from an EMBL/GenBank/DDBJ whole genome shotgun (WGS) entry which is preliminary data.</text>
</comment>
<protein>
    <submittedName>
        <fullName evidence="3">Alginate export family protein</fullName>
    </submittedName>
</protein>
<dbReference type="Proteomes" id="UP000535020">
    <property type="component" value="Unassembled WGS sequence"/>
</dbReference>
<dbReference type="RefSeq" id="WP_176006319.1">
    <property type="nucleotide sequence ID" value="NZ_JABWMI010000011.1"/>
</dbReference>
<dbReference type="Pfam" id="PF13372">
    <property type="entry name" value="Alginate_exp"/>
    <property type="match status" value="1"/>
</dbReference>
<evidence type="ECO:0000313" key="4">
    <source>
        <dbReference type="Proteomes" id="UP000535020"/>
    </source>
</evidence>
<dbReference type="EMBL" id="JACBJI010000004">
    <property type="protein sequence ID" value="NYA71516.1"/>
    <property type="molecule type" value="Genomic_DNA"/>
</dbReference>
<accession>A0A7Y8Y2U7</accession>
<reference evidence="3 4" key="1">
    <citation type="submission" date="2020-07" db="EMBL/GenBank/DDBJ databases">
        <authorList>
            <person name="Sun Q."/>
        </authorList>
    </citation>
    <scope>NUCLEOTIDE SEQUENCE [LARGE SCALE GENOMIC DNA]</scope>
    <source>
        <strain evidence="3 4">MAH-1</strain>
    </source>
</reference>
<evidence type="ECO:0000259" key="2">
    <source>
        <dbReference type="Pfam" id="PF13372"/>
    </source>
</evidence>
<dbReference type="AlphaFoldDB" id="A0A7Y8Y2U7"/>
<evidence type="ECO:0000313" key="3">
    <source>
        <dbReference type="EMBL" id="NYA71516.1"/>
    </source>
</evidence>
<gene>
    <name evidence="3" type="ORF">HZF10_11330</name>
</gene>
<feature type="signal peptide" evidence="1">
    <location>
        <begin position="1"/>
        <end position="18"/>
    </location>
</feature>